<gene>
    <name evidence="2" type="ORF">CLH62_00015</name>
</gene>
<dbReference type="PANTHER" id="PTHR36443:SF1">
    <property type="entry name" value="BSR5223 PROTEIN"/>
    <property type="match status" value="1"/>
</dbReference>
<sequence>MARRFIIAGIILIVVGAILHFAPGILSWFGKLPGDINIRSENSRVFIPITSMIIISVVLTIVLNLFNR</sequence>
<keyword evidence="1" id="KW-0472">Membrane</keyword>
<dbReference type="RefSeq" id="WP_099616124.1">
    <property type="nucleotide sequence ID" value="NZ_KZ319339.1"/>
</dbReference>
<dbReference type="OrthoDB" id="9811610at2"/>
<evidence type="ECO:0008006" key="4">
    <source>
        <dbReference type="Google" id="ProtNLM"/>
    </source>
</evidence>
<keyword evidence="1" id="KW-1133">Transmembrane helix</keyword>
<dbReference type="InterPro" id="IPR021320">
    <property type="entry name" value="DUF2905"/>
</dbReference>
<name>A0A2G1VGZ7_9GAMM</name>
<evidence type="ECO:0000256" key="1">
    <source>
        <dbReference type="SAM" id="Phobius"/>
    </source>
</evidence>
<comment type="caution">
    <text evidence="2">The sequence shown here is derived from an EMBL/GenBank/DDBJ whole genome shotgun (WGS) entry which is preliminary data.</text>
</comment>
<protein>
    <recommendedName>
        <fullName evidence="4">DUF2905 domain-containing protein</fullName>
    </recommendedName>
</protein>
<dbReference type="PANTHER" id="PTHR36443">
    <property type="entry name" value="BSR5223 PROTEIN"/>
    <property type="match status" value="1"/>
</dbReference>
<dbReference type="AlphaFoldDB" id="A0A2G1VGZ7"/>
<dbReference type="EMBL" id="NTFI01000001">
    <property type="protein sequence ID" value="PHQ26041.1"/>
    <property type="molecule type" value="Genomic_DNA"/>
</dbReference>
<reference evidence="2 3" key="1">
    <citation type="submission" date="2017-09" db="EMBL/GenBank/DDBJ databases">
        <title>The draft genome sequences of Marinobacter guineae M3B.</title>
        <authorList>
            <person name="Cao J."/>
        </authorList>
    </citation>
    <scope>NUCLEOTIDE SEQUENCE [LARGE SCALE GENOMIC DNA]</scope>
    <source>
        <strain evidence="2 3">M3B</strain>
    </source>
</reference>
<feature type="transmembrane region" description="Helical" evidence="1">
    <location>
        <begin position="5"/>
        <end position="25"/>
    </location>
</feature>
<dbReference type="Pfam" id="PF11146">
    <property type="entry name" value="DUF2905"/>
    <property type="match status" value="1"/>
</dbReference>
<accession>A0A2G1VGZ7</accession>
<keyword evidence="1" id="KW-0812">Transmembrane</keyword>
<feature type="transmembrane region" description="Helical" evidence="1">
    <location>
        <begin position="45"/>
        <end position="66"/>
    </location>
</feature>
<evidence type="ECO:0000313" key="3">
    <source>
        <dbReference type="Proteomes" id="UP000229044"/>
    </source>
</evidence>
<organism evidence="2 3">
    <name type="scientific">Marinobacter guineae</name>
    <dbReference type="NCBI Taxonomy" id="432303"/>
    <lineage>
        <taxon>Bacteria</taxon>
        <taxon>Pseudomonadati</taxon>
        <taxon>Pseudomonadota</taxon>
        <taxon>Gammaproteobacteria</taxon>
        <taxon>Pseudomonadales</taxon>
        <taxon>Marinobacteraceae</taxon>
        <taxon>Marinobacter</taxon>
    </lineage>
</organism>
<evidence type="ECO:0000313" key="2">
    <source>
        <dbReference type="EMBL" id="PHQ26041.1"/>
    </source>
</evidence>
<proteinExistence type="predicted"/>
<dbReference type="Proteomes" id="UP000229044">
    <property type="component" value="Unassembled WGS sequence"/>
</dbReference>
<keyword evidence="3" id="KW-1185">Reference proteome</keyword>